<organism evidence="1 2">
    <name type="scientific">Candidatus Lambdaproteobacteria bacterium RIFOXYD2_FULL_56_26</name>
    <dbReference type="NCBI Taxonomy" id="1817773"/>
    <lineage>
        <taxon>Bacteria</taxon>
        <taxon>Pseudomonadati</taxon>
        <taxon>Pseudomonadota</taxon>
        <taxon>Candidatus Lambdaproteobacteria</taxon>
    </lineage>
</organism>
<dbReference type="AlphaFoldDB" id="A0A1F6H3Z2"/>
<dbReference type="EMBL" id="MFNF01000001">
    <property type="protein sequence ID" value="OGH05087.1"/>
    <property type="molecule type" value="Genomic_DNA"/>
</dbReference>
<name>A0A1F6H3Z2_9PROT</name>
<reference evidence="1 2" key="1">
    <citation type="journal article" date="2016" name="Nat. Commun.">
        <title>Thousands of microbial genomes shed light on interconnected biogeochemical processes in an aquifer system.</title>
        <authorList>
            <person name="Anantharaman K."/>
            <person name="Brown C.T."/>
            <person name="Hug L.A."/>
            <person name="Sharon I."/>
            <person name="Castelle C.J."/>
            <person name="Probst A.J."/>
            <person name="Thomas B.C."/>
            <person name="Singh A."/>
            <person name="Wilkins M.J."/>
            <person name="Karaoz U."/>
            <person name="Brodie E.L."/>
            <person name="Williams K.H."/>
            <person name="Hubbard S.S."/>
            <person name="Banfield J.F."/>
        </authorList>
    </citation>
    <scope>NUCLEOTIDE SEQUENCE [LARGE SCALE GENOMIC DNA]</scope>
</reference>
<accession>A0A1F6H3Z2</accession>
<comment type="caution">
    <text evidence="1">The sequence shown here is derived from an EMBL/GenBank/DDBJ whole genome shotgun (WGS) entry which is preliminary data.</text>
</comment>
<dbReference type="Proteomes" id="UP000177583">
    <property type="component" value="Unassembled WGS sequence"/>
</dbReference>
<protein>
    <submittedName>
        <fullName evidence="1">Uncharacterized protein</fullName>
    </submittedName>
</protein>
<proteinExistence type="predicted"/>
<evidence type="ECO:0000313" key="1">
    <source>
        <dbReference type="EMBL" id="OGH05087.1"/>
    </source>
</evidence>
<gene>
    <name evidence="1" type="ORF">A2557_08945</name>
</gene>
<sequence>MALEAEVGGSSLVQKDWHRESLLNGRILDHRSDEQSTWAYLSFPWDDQVWSARKETVTLRHFNQNGDLLEQRVVEKITPRFDYKTQNLELGIWRTLEQPQSQSGTYSLGEPEKTQYPLDFFTAKVEKNREFVEFNGGTEMDHALAQDSKISWKVYQWREVALGAYNRNYKGWRLWSRQRLEYYPSAANDKVVPLSGFTYYNNLPVKPNLEAYWKSLKVHLESLAVGDTTGGQVRIESQFSFFLGSSQNLLTYQMTAKSLQTTYDDGGTTTPYRTVGSGFQLVNQFTYQGEVQLFDSPMYLKWLYQYADTPVLSDYRSDWASLSLGVNF</sequence>
<evidence type="ECO:0000313" key="2">
    <source>
        <dbReference type="Proteomes" id="UP000177583"/>
    </source>
</evidence>